<dbReference type="Pfam" id="PF10091">
    <property type="entry name" value="Glycoamylase"/>
    <property type="match status" value="1"/>
</dbReference>
<dbReference type="InterPro" id="IPR019282">
    <property type="entry name" value="Glycoamylase-like_cons_dom"/>
</dbReference>
<evidence type="ECO:0000256" key="1">
    <source>
        <dbReference type="SAM" id="SignalP"/>
    </source>
</evidence>
<keyword evidence="1" id="KW-0732">Signal</keyword>
<accession>A0ABQ3V0P3</accession>
<comment type="caution">
    <text evidence="4">The sequence shown here is derived from an EMBL/GenBank/DDBJ whole genome shotgun (WGS) entry which is preliminary data.</text>
</comment>
<dbReference type="Pfam" id="PF11329">
    <property type="entry name" value="DUF3131"/>
    <property type="match status" value="1"/>
</dbReference>
<dbReference type="EMBL" id="BNJG01000003">
    <property type="protein sequence ID" value="GHO58701.1"/>
    <property type="molecule type" value="Genomic_DNA"/>
</dbReference>
<evidence type="ECO:0000259" key="3">
    <source>
        <dbReference type="Pfam" id="PF11329"/>
    </source>
</evidence>
<name>A0ABQ3V0P3_9CHLR</name>
<protein>
    <recommendedName>
        <fullName evidence="6">Glycoamylase-like domain-containing protein</fullName>
    </recommendedName>
</protein>
<dbReference type="RefSeq" id="WP_201374952.1">
    <property type="nucleotide sequence ID" value="NZ_BNJG01000003.1"/>
</dbReference>
<organism evidence="4 5">
    <name type="scientific">Ktedonobacter robiniae</name>
    <dbReference type="NCBI Taxonomy" id="2778365"/>
    <lineage>
        <taxon>Bacteria</taxon>
        <taxon>Bacillati</taxon>
        <taxon>Chloroflexota</taxon>
        <taxon>Ktedonobacteria</taxon>
        <taxon>Ktedonobacterales</taxon>
        <taxon>Ktedonobacteraceae</taxon>
        <taxon>Ktedonobacter</taxon>
    </lineage>
</organism>
<evidence type="ECO:0008006" key="6">
    <source>
        <dbReference type="Google" id="ProtNLM"/>
    </source>
</evidence>
<feature type="domain" description="DUF3131" evidence="3">
    <location>
        <begin position="50"/>
        <end position="199"/>
    </location>
</feature>
<sequence>MKSLRLTSGILLAFILAMGSLLAPVAHAATRDAASSGELNGAQRAALYAMAAQTWRFFDADLDPNTHLPLDNIGFNGAPARGAYTSPSNIGVYFWSVVAGEDLGFISHKQALQRANATLSEVEKLSKWQGFLFSWYDTGTGHRISGPGGSDQEGQPVQGAFISTVDNGWYATGLILVRQAFPELAQRATALFDAMDFGIFYDNGDQSTNITAGQMYGGYNADQGPATFHYGMLNAETRIAAYIGIGTHKMPGDVWWRTWRTLPADFTWQGQPPQGSNVTYTDPQSGKPFTLFEGHYSSNNINFVPSWGGSMFEGLMNNLIIPETTWGTHSFGLNDQHYAQAQIAYAEQTLHYPVWGLSPASTPDDTGNYLAYGAHALASNSNCCPYDETAVTPHASFLALTVAPQDAFKNLEELLVRYPSLYGPYGFYDAVNPSTGTVGHRYLVLDETMIIAALDNALRGEKMQQHFMQDPVIAAARPYLEGEHFSI</sequence>
<evidence type="ECO:0000259" key="2">
    <source>
        <dbReference type="Pfam" id="PF10091"/>
    </source>
</evidence>
<feature type="domain" description="Glycoamylase-like" evidence="2">
    <location>
        <begin position="235"/>
        <end position="470"/>
    </location>
</feature>
<evidence type="ECO:0000313" key="4">
    <source>
        <dbReference type="EMBL" id="GHO58701.1"/>
    </source>
</evidence>
<feature type="chain" id="PRO_5045315492" description="Glycoamylase-like domain-containing protein" evidence="1">
    <location>
        <begin position="29"/>
        <end position="487"/>
    </location>
</feature>
<reference evidence="4 5" key="1">
    <citation type="journal article" date="2021" name="Int. J. Syst. Evol. Microbiol.">
        <title>Reticulibacter mediterranei gen. nov., sp. nov., within the new family Reticulibacteraceae fam. nov., and Ktedonospora formicarum gen. nov., sp. nov., Ktedonobacter robiniae sp. nov., Dictyobacter formicarum sp. nov. and Dictyobacter arantiisoli sp. nov., belonging to the class Ktedonobacteria.</title>
        <authorList>
            <person name="Yabe S."/>
            <person name="Zheng Y."/>
            <person name="Wang C.M."/>
            <person name="Sakai Y."/>
            <person name="Abe K."/>
            <person name="Yokota A."/>
            <person name="Donadio S."/>
            <person name="Cavaletti L."/>
            <person name="Monciardini P."/>
        </authorList>
    </citation>
    <scope>NUCLEOTIDE SEQUENCE [LARGE SCALE GENOMIC DNA]</scope>
    <source>
        <strain evidence="4 5">SOSP1-30</strain>
    </source>
</reference>
<keyword evidence="5" id="KW-1185">Reference proteome</keyword>
<feature type="signal peptide" evidence="1">
    <location>
        <begin position="1"/>
        <end position="28"/>
    </location>
</feature>
<dbReference type="InterPro" id="IPR021478">
    <property type="entry name" value="DUF3131"/>
</dbReference>
<dbReference type="Gene3D" id="1.50.10.140">
    <property type="match status" value="1"/>
</dbReference>
<dbReference type="Proteomes" id="UP000654345">
    <property type="component" value="Unassembled WGS sequence"/>
</dbReference>
<proteinExistence type="predicted"/>
<evidence type="ECO:0000313" key="5">
    <source>
        <dbReference type="Proteomes" id="UP000654345"/>
    </source>
</evidence>
<gene>
    <name evidence="4" type="ORF">KSB_71760</name>
</gene>